<dbReference type="Pfam" id="PF01522">
    <property type="entry name" value="Polysacc_deac_1"/>
    <property type="match status" value="1"/>
</dbReference>
<evidence type="ECO:0000313" key="5">
    <source>
        <dbReference type="Proteomes" id="UP000266313"/>
    </source>
</evidence>
<name>A0A286P3M7_9GAMM</name>
<accession>A0A286P3M7</accession>
<proteinExistence type="predicted"/>
<dbReference type="Proteomes" id="UP000266313">
    <property type="component" value="Chromosome"/>
</dbReference>
<keyword evidence="5" id="KW-1185">Reference proteome</keyword>
<dbReference type="GO" id="GO:0016810">
    <property type="term" value="F:hydrolase activity, acting on carbon-nitrogen (but not peptide) bonds"/>
    <property type="evidence" value="ECO:0007669"/>
    <property type="project" value="InterPro"/>
</dbReference>
<gene>
    <name evidence="4" type="ORF">sS8_0281</name>
</gene>
<dbReference type="CDD" id="cd10918">
    <property type="entry name" value="CE4_NodB_like_5s_6s"/>
    <property type="match status" value="1"/>
</dbReference>
<feature type="domain" description="NodB homology" evidence="3">
    <location>
        <begin position="54"/>
        <end position="304"/>
    </location>
</feature>
<dbReference type="PROSITE" id="PS51677">
    <property type="entry name" value="NODB"/>
    <property type="match status" value="1"/>
</dbReference>
<dbReference type="InterPro" id="IPR011330">
    <property type="entry name" value="Glyco_hydro/deAcase_b/a-brl"/>
</dbReference>
<evidence type="ECO:0000256" key="1">
    <source>
        <dbReference type="ARBA" id="ARBA00004613"/>
    </source>
</evidence>
<dbReference type="GO" id="GO:0005576">
    <property type="term" value="C:extracellular region"/>
    <property type="evidence" value="ECO:0007669"/>
    <property type="project" value="UniProtKB-SubCell"/>
</dbReference>
<evidence type="ECO:0000313" key="4">
    <source>
        <dbReference type="EMBL" id="BBA32249.1"/>
    </source>
</evidence>
<dbReference type="KEGG" id="mmai:sS8_0281"/>
<evidence type="ECO:0000256" key="2">
    <source>
        <dbReference type="ARBA" id="ARBA00022729"/>
    </source>
</evidence>
<sequence length="304" mass="34028">MYHGVVRQALTVSDYCFITETQFREQMEYLAKHCRVVSLSDALQRLRTGSVDAPTVVITFDDGYQNVFDVAFPILREFYFPATVFVNTGFVGSSETIWFCHLIQALANTHNRYLEWRGLKLDLSTASAKAMASKNLQGLLKKLNHSDLLEQLDEIIEKLQVDDSLLGSAPEFRILDRDAIAAMAKSGLIEFGAHTASHSILTRVPINRARDEIEQSVGSISDWTGHACRLFAYPNGGSSDYDHKTLKILKDCGIHAAATTIQGPNTADTPMLELRRYGVHPRLTSLSFQCKVHHLFYRSNAEAT</sequence>
<dbReference type="AlphaFoldDB" id="A0A286P3M7"/>
<dbReference type="GO" id="GO:0005975">
    <property type="term" value="P:carbohydrate metabolic process"/>
    <property type="evidence" value="ECO:0007669"/>
    <property type="project" value="InterPro"/>
</dbReference>
<reference evidence="4 5" key="1">
    <citation type="submission" date="2016-12" db="EMBL/GenBank/DDBJ databases">
        <title>Genome sequencing of Methylocaldum marinum.</title>
        <authorList>
            <person name="Takeuchi M."/>
            <person name="Kamagata Y."/>
            <person name="Hiraoka S."/>
            <person name="Oshima K."/>
            <person name="Hattori M."/>
            <person name="Iwasaki W."/>
        </authorList>
    </citation>
    <scope>NUCLEOTIDE SEQUENCE [LARGE SCALE GENOMIC DNA]</scope>
    <source>
        <strain evidence="4 5">S8</strain>
    </source>
</reference>
<dbReference type="EMBL" id="AP017928">
    <property type="protein sequence ID" value="BBA32249.1"/>
    <property type="molecule type" value="Genomic_DNA"/>
</dbReference>
<keyword evidence="2" id="KW-0732">Signal</keyword>
<dbReference type="Gene3D" id="3.20.20.370">
    <property type="entry name" value="Glycoside hydrolase/deacetylase"/>
    <property type="match status" value="1"/>
</dbReference>
<dbReference type="PANTHER" id="PTHR34216">
    <property type="match status" value="1"/>
</dbReference>
<dbReference type="SUPFAM" id="SSF88713">
    <property type="entry name" value="Glycoside hydrolase/deacetylase"/>
    <property type="match status" value="1"/>
</dbReference>
<protein>
    <submittedName>
        <fullName evidence="4">Polysaccharide deacetylase</fullName>
    </submittedName>
</protein>
<comment type="subcellular location">
    <subcellularLocation>
        <location evidence="1">Secreted</location>
    </subcellularLocation>
</comment>
<organism evidence="4 5">
    <name type="scientific">Methylocaldum marinum</name>
    <dbReference type="NCBI Taxonomy" id="1432792"/>
    <lineage>
        <taxon>Bacteria</taxon>
        <taxon>Pseudomonadati</taxon>
        <taxon>Pseudomonadota</taxon>
        <taxon>Gammaproteobacteria</taxon>
        <taxon>Methylococcales</taxon>
        <taxon>Methylococcaceae</taxon>
        <taxon>Methylocaldum</taxon>
    </lineage>
</organism>
<dbReference type="PANTHER" id="PTHR34216:SF3">
    <property type="entry name" value="POLY-BETA-1,6-N-ACETYL-D-GLUCOSAMINE N-DEACETYLASE"/>
    <property type="match status" value="1"/>
</dbReference>
<evidence type="ECO:0000259" key="3">
    <source>
        <dbReference type="PROSITE" id="PS51677"/>
    </source>
</evidence>
<dbReference type="InterPro" id="IPR002509">
    <property type="entry name" value="NODB_dom"/>
</dbReference>
<dbReference type="InterPro" id="IPR051398">
    <property type="entry name" value="Polysacch_Deacetylase"/>
</dbReference>